<evidence type="ECO:0000313" key="3">
    <source>
        <dbReference type="Proteomes" id="UP000076727"/>
    </source>
</evidence>
<dbReference type="Proteomes" id="UP000076727">
    <property type="component" value="Unassembled WGS sequence"/>
</dbReference>
<proteinExistence type="predicted"/>
<protein>
    <submittedName>
        <fullName evidence="2">Uncharacterized protein</fullName>
    </submittedName>
</protein>
<organism evidence="2 3">
    <name type="scientific">Daedalea quercina L-15889</name>
    <dbReference type="NCBI Taxonomy" id="1314783"/>
    <lineage>
        <taxon>Eukaryota</taxon>
        <taxon>Fungi</taxon>
        <taxon>Dikarya</taxon>
        <taxon>Basidiomycota</taxon>
        <taxon>Agaricomycotina</taxon>
        <taxon>Agaricomycetes</taxon>
        <taxon>Polyporales</taxon>
        <taxon>Fomitopsis</taxon>
    </lineage>
</organism>
<evidence type="ECO:0000313" key="2">
    <source>
        <dbReference type="EMBL" id="KZT67677.1"/>
    </source>
</evidence>
<dbReference type="EMBL" id="KV429074">
    <property type="protein sequence ID" value="KZT67677.1"/>
    <property type="molecule type" value="Genomic_DNA"/>
</dbReference>
<gene>
    <name evidence="2" type="ORF">DAEQUDRAFT_386240</name>
</gene>
<keyword evidence="3" id="KW-1185">Reference proteome</keyword>
<accession>A0A165P2F4</accession>
<feature type="compositionally biased region" description="Low complexity" evidence="1">
    <location>
        <begin position="72"/>
        <end position="94"/>
    </location>
</feature>
<feature type="region of interest" description="Disordered" evidence="1">
    <location>
        <begin position="69"/>
        <end position="102"/>
    </location>
</feature>
<evidence type="ECO:0000256" key="1">
    <source>
        <dbReference type="SAM" id="MobiDB-lite"/>
    </source>
</evidence>
<sequence length="209" mass="22196">MTPQFVQMPLVQESPDVDTQALFLPSTPSPPPFLSPMPMPVNRLAPMSWNTHVSLPEITGMNDDWTWYGPQASPFDDGSLSSSPSASSPSSSTPSTPPQQFPQAFLASPTVASSPAPAPAFDPYANPFVIPDLGYPDFPAYPGDGVYAGALAQRTDDVWFGMPSVPGELPSMGVRGGLRGEAESAYNGEQGLELYDSLIDYTSAKGYMG</sequence>
<name>A0A165P2F4_9APHY</name>
<reference evidence="2 3" key="1">
    <citation type="journal article" date="2016" name="Mol. Biol. Evol.">
        <title>Comparative Genomics of Early-Diverging Mushroom-Forming Fungi Provides Insights into the Origins of Lignocellulose Decay Capabilities.</title>
        <authorList>
            <person name="Nagy L.G."/>
            <person name="Riley R."/>
            <person name="Tritt A."/>
            <person name="Adam C."/>
            <person name="Daum C."/>
            <person name="Floudas D."/>
            <person name="Sun H."/>
            <person name="Yadav J.S."/>
            <person name="Pangilinan J."/>
            <person name="Larsson K.H."/>
            <person name="Matsuura K."/>
            <person name="Barry K."/>
            <person name="Labutti K."/>
            <person name="Kuo R."/>
            <person name="Ohm R.A."/>
            <person name="Bhattacharya S.S."/>
            <person name="Shirouzu T."/>
            <person name="Yoshinaga Y."/>
            <person name="Martin F.M."/>
            <person name="Grigoriev I.V."/>
            <person name="Hibbett D.S."/>
        </authorList>
    </citation>
    <scope>NUCLEOTIDE SEQUENCE [LARGE SCALE GENOMIC DNA]</scope>
    <source>
        <strain evidence="2 3">L-15889</strain>
    </source>
</reference>
<dbReference type="AlphaFoldDB" id="A0A165P2F4"/>